<dbReference type="KEGG" id="cpin:CPIN18020_0139"/>
<dbReference type="PANTHER" id="PTHR34039">
    <property type="entry name" value="UPF0102 PROTEIN YRAN"/>
    <property type="match status" value="1"/>
</dbReference>
<evidence type="ECO:0000256" key="1">
    <source>
        <dbReference type="ARBA" id="ARBA00006738"/>
    </source>
</evidence>
<dbReference type="NCBIfam" id="NF009152">
    <property type="entry name" value="PRK12497.2-4"/>
    <property type="match status" value="1"/>
</dbReference>
<evidence type="ECO:0000313" key="3">
    <source>
        <dbReference type="EMBL" id="AQW87002.1"/>
    </source>
</evidence>
<keyword evidence="4" id="KW-1185">Reference proteome</keyword>
<dbReference type="RefSeq" id="WP_069636402.1">
    <property type="nucleotide sequence ID" value="NZ_CP017018.1"/>
</dbReference>
<dbReference type="EMBL" id="CP017258">
    <property type="protein sequence ID" value="AQW87002.1"/>
    <property type="molecule type" value="Genomic_DNA"/>
</dbReference>
<evidence type="ECO:0000313" key="4">
    <source>
        <dbReference type="Proteomes" id="UP000190868"/>
    </source>
</evidence>
<reference evidence="4" key="1">
    <citation type="submission" date="2016-09" db="EMBL/GenBank/DDBJ databases">
        <title>Comparative genomics of the Campylobacter concisus group.</title>
        <authorList>
            <person name="Miller W.G."/>
            <person name="Yee E."/>
            <person name="Chapman M.H."/>
            <person name="Huynh S."/>
            <person name="Bono J.L."/>
            <person name="On S.L.W."/>
            <person name="StLeger J."/>
            <person name="Foster G."/>
            <person name="Parker C.T."/>
        </authorList>
    </citation>
    <scope>NUCLEOTIDE SEQUENCE [LARGE SCALE GENOMIC DNA]</scope>
    <source>
        <strain evidence="4">RM18021</strain>
    </source>
</reference>
<dbReference type="Pfam" id="PF02021">
    <property type="entry name" value="UPF0102"/>
    <property type="match status" value="1"/>
</dbReference>
<dbReference type="Gene3D" id="3.40.1350.10">
    <property type="match status" value="1"/>
</dbReference>
<dbReference type="AlphaFoldDB" id="A0A1S6U5N2"/>
<accession>A0A1S6U5N2</accession>
<sequence>MGLKEYLFGKTSEDKACEYLKGLGFKILERNFHSKFGEIDIIAIDENSIVSFVEVKASEKYDAAFRLTKGKMDKIIKTINYYLMINKLEYDFEISFIIINGGEIKLIRNISL</sequence>
<dbReference type="PANTHER" id="PTHR34039:SF1">
    <property type="entry name" value="UPF0102 PROTEIN YRAN"/>
    <property type="match status" value="1"/>
</dbReference>
<proteinExistence type="inferred from homology"/>
<protein>
    <recommendedName>
        <fullName evidence="2">UPF0102 protein CPIN18021_0141</fullName>
    </recommendedName>
</protein>
<dbReference type="InterPro" id="IPR011856">
    <property type="entry name" value="tRNA_endonuc-like_dom_sf"/>
</dbReference>
<dbReference type="GO" id="GO:0003676">
    <property type="term" value="F:nucleic acid binding"/>
    <property type="evidence" value="ECO:0007669"/>
    <property type="project" value="InterPro"/>
</dbReference>
<dbReference type="Proteomes" id="UP000190868">
    <property type="component" value="Chromosome"/>
</dbReference>
<evidence type="ECO:0000256" key="2">
    <source>
        <dbReference type="HAMAP-Rule" id="MF_00048"/>
    </source>
</evidence>
<dbReference type="InterPro" id="IPR003509">
    <property type="entry name" value="UPF0102_YraN-like"/>
</dbReference>
<dbReference type="HAMAP" id="MF_00048">
    <property type="entry name" value="UPF0102"/>
    <property type="match status" value="1"/>
</dbReference>
<gene>
    <name evidence="3" type="ORF">CPIN18021_0141</name>
</gene>
<dbReference type="GeneID" id="56565780"/>
<comment type="similarity">
    <text evidence="1 2">Belongs to the UPF0102 family.</text>
</comment>
<name>A0A1S6U5N2_9BACT</name>
<organism evidence="3 4">
    <name type="scientific">Campylobacter pinnipediorum subsp. caledonicus</name>
    <dbReference type="NCBI Taxonomy" id="1874362"/>
    <lineage>
        <taxon>Bacteria</taxon>
        <taxon>Pseudomonadati</taxon>
        <taxon>Campylobacterota</taxon>
        <taxon>Epsilonproteobacteria</taxon>
        <taxon>Campylobacterales</taxon>
        <taxon>Campylobacteraceae</taxon>
        <taxon>Campylobacter</taxon>
    </lineage>
</organism>
<dbReference type="SUPFAM" id="SSF52980">
    <property type="entry name" value="Restriction endonuclease-like"/>
    <property type="match status" value="1"/>
</dbReference>
<dbReference type="InterPro" id="IPR011335">
    <property type="entry name" value="Restrct_endonuc-II-like"/>
</dbReference>